<feature type="repeat" description="PPR" evidence="2">
    <location>
        <begin position="482"/>
        <end position="516"/>
    </location>
</feature>
<dbReference type="NCBIfam" id="TIGR00756">
    <property type="entry name" value="PPR"/>
    <property type="match status" value="1"/>
</dbReference>
<keyword evidence="4" id="KW-1185">Reference proteome</keyword>
<dbReference type="Pfam" id="PF01535">
    <property type="entry name" value="PPR"/>
    <property type="match status" value="2"/>
</dbReference>
<comment type="caution">
    <text evidence="3">The sequence shown here is derived from an EMBL/GenBank/DDBJ whole genome shotgun (WGS) entry which is preliminary data.</text>
</comment>
<dbReference type="OrthoDB" id="185373at2759"/>
<evidence type="ECO:0000256" key="2">
    <source>
        <dbReference type="PROSITE-ProRule" id="PRU00708"/>
    </source>
</evidence>
<evidence type="ECO:0008006" key="5">
    <source>
        <dbReference type="Google" id="ProtNLM"/>
    </source>
</evidence>
<protein>
    <recommendedName>
        <fullName evidence="5">Pentatricopeptide repeat-containing protein</fullName>
    </recommendedName>
</protein>
<dbReference type="Proteomes" id="UP000749646">
    <property type="component" value="Unassembled WGS sequence"/>
</dbReference>
<dbReference type="PANTHER" id="PTHR47941">
    <property type="entry name" value="PENTATRICOPEPTIDE REPEAT-CONTAINING PROTEIN 3, MITOCHONDRIAL"/>
    <property type="match status" value="1"/>
</dbReference>
<reference evidence="3" key="1">
    <citation type="journal article" date="2020" name="Fungal Divers.">
        <title>Resolving the Mortierellaceae phylogeny through synthesis of multi-gene phylogenetics and phylogenomics.</title>
        <authorList>
            <person name="Vandepol N."/>
            <person name="Liber J."/>
            <person name="Desiro A."/>
            <person name="Na H."/>
            <person name="Kennedy M."/>
            <person name="Barry K."/>
            <person name="Grigoriev I.V."/>
            <person name="Miller A.N."/>
            <person name="O'Donnell K."/>
            <person name="Stajich J.E."/>
            <person name="Bonito G."/>
        </authorList>
    </citation>
    <scope>NUCLEOTIDE SEQUENCE</scope>
    <source>
        <strain evidence="3">MES-2147</strain>
    </source>
</reference>
<proteinExistence type="predicted"/>
<dbReference type="InterPro" id="IPR011990">
    <property type="entry name" value="TPR-like_helical_dom_sf"/>
</dbReference>
<evidence type="ECO:0000313" key="4">
    <source>
        <dbReference type="Proteomes" id="UP000749646"/>
    </source>
</evidence>
<dbReference type="AlphaFoldDB" id="A0A9P6SSS6"/>
<feature type="non-terminal residue" evidence="3">
    <location>
        <position position="527"/>
    </location>
</feature>
<gene>
    <name evidence="3" type="ORF">BGZ65_006622</name>
</gene>
<evidence type="ECO:0000313" key="3">
    <source>
        <dbReference type="EMBL" id="KAF9997808.1"/>
    </source>
</evidence>
<dbReference type="PROSITE" id="PS51375">
    <property type="entry name" value="PPR"/>
    <property type="match status" value="2"/>
</dbReference>
<dbReference type="EMBL" id="JAAAHW010000944">
    <property type="protein sequence ID" value="KAF9997808.1"/>
    <property type="molecule type" value="Genomic_DNA"/>
</dbReference>
<accession>A0A9P6SSS6</accession>
<feature type="repeat" description="PPR" evidence="2">
    <location>
        <begin position="273"/>
        <end position="307"/>
    </location>
</feature>
<dbReference type="InterPro" id="IPR002885">
    <property type="entry name" value="PPR_rpt"/>
</dbReference>
<sequence>MSPSYPSATTIRAVIRQFRNFLRDSTFMRGEGKKTNTTTTTTTTTIVADSLSSSSWTKDIEIPRARIWAQVIRGLIWLKQYRRARVTIHMMQKLGIKPTGYTWRTICRGWIIQGEIDRAESLAVKVFTDPTISYNYQQVEQPSFFTTKYQPSVITDFEEKQKHWSPMTPNSAPLFLIIQTLTKCGEMERARHWFDQIPEHEITDLLTSNMVAGYLRIGQEHKAQEVIQIMTRCGVKPTAIVFHPIVEHAAQNVSMDAAEDLVKDIVALGLFLNLFTYKILIRGYIAAGQRDEALKCLDRIRASGLETDRALGRILLDGLWGIGEPRKGDHGPPIIYPAVVANSGVEERQDEQQGGRLKEEEKEEDLQVVEKPGWSQRCVQWIQGSKYEQAEEALQKVLDSYSTRSDDLEIVHVIKALADHRALSRARYWLDCLVASNRSLDYDNGVLVDLMNHFVSGYIKAQQPNEAEAVIWGMSRRRVYPTVETANLMLKGTTLDGKMVNAEDFVQKMVESGISPNQQTYEILCRG</sequence>
<name>A0A9P6SSS6_9FUNG</name>
<evidence type="ECO:0000256" key="1">
    <source>
        <dbReference type="ARBA" id="ARBA00022737"/>
    </source>
</evidence>
<dbReference type="Pfam" id="PF13812">
    <property type="entry name" value="PPR_3"/>
    <property type="match status" value="1"/>
</dbReference>
<dbReference type="Gene3D" id="1.25.40.10">
    <property type="entry name" value="Tetratricopeptide repeat domain"/>
    <property type="match status" value="3"/>
</dbReference>
<keyword evidence="1" id="KW-0677">Repeat</keyword>
<organism evidence="3 4">
    <name type="scientific">Modicella reniformis</name>
    <dbReference type="NCBI Taxonomy" id="1440133"/>
    <lineage>
        <taxon>Eukaryota</taxon>
        <taxon>Fungi</taxon>
        <taxon>Fungi incertae sedis</taxon>
        <taxon>Mucoromycota</taxon>
        <taxon>Mortierellomycotina</taxon>
        <taxon>Mortierellomycetes</taxon>
        <taxon>Mortierellales</taxon>
        <taxon>Mortierellaceae</taxon>
        <taxon>Modicella</taxon>
    </lineage>
</organism>